<dbReference type="RefSeq" id="WP_246806520.1">
    <property type="nucleotide sequence ID" value="NZ_JACHBG010000035.1"/>
</dbReference>
<organism evidence="2 3">
    <name type="scientific">Rhizobium lusitanum</name>
    <dbReference type="NCBI Taxonomy" id="293958"/>
    <lineage>
        <taxon>Bacteria</taxon>
        <taxon>Pseudomonadati</taxon>
        <taxon>Pseudomonadota</taxon>
        <taxon>Alphaproteobacteria</taxon>
        <taxon>Hyphomicrobiales</taxon>
        <taxon>Rhizobiaceae</taxon>
        <taxon>Rhizobium/Agrobacterium group</taxon>
        <taxon>Rhizobium</taxon>
    </lineage>
</organism>
<feature type="compositionally biased region" description="Polar residues" evidence="1">
    <location>
        <begin position="44"/>
        <end position="58"/>
    </location>
</feature>
<evidence type="ECO:0000313" key="2">
    <source>
        <dbReference type="EMBL" id="MBB6489276.1"/>
    </source>
</evidence>
<proteinExistence type="predicted"/>
<protein>
    <submittedName>
        <fullName evidence="2">Uncharacterized protein</fullName>
    </submittedName>
</protein>
<evidence type="ECO:0000256" key="1">
    <source>
        <dbReference type="SAM" id="MobiDB-lite"/>
    </source>
</evidence>
<dbReference type="Proteomes" id="UP000565576">
    <property type="component" value="Unassembled WGS sequence"/>
</dbReference>
<comment type="caution">
    <text evidence="2">The sequence shown here is derived from an EMBL/GenBank/DDBJ whole genome shotgun (WGS) entry which is preliminary data.</text>
</comment>
<dbReference type="EMBL" id="JACHBG010000035">
    <property type="protein sequence ID" value="MBB6489276.1"/>
    <property type="molecule type" value="Genomic_DNA"/>
</dbReference>
<accession>A0A7X0MG96</accession>
<feature type="compositionally biased region" description="Polar residues" evidence="1">
    <location>
        <begin position="16"/>
        <end position="28"/>
    </location>
</feature>
<reference evidence="2 3" key="1">
    <citation type="submission" date="2020-08" db="EMBL/GenBank/DDBJ databases">
        <title>Genomic Encyclopedia of Type Strains, Phase IV (KMG-V): Genome sequencing to study the core and pangenomes of soil and plant-associated prokaryotes.</title>
        <authorList>
            <person name="Whitman W."/>
        </authorList>
    </citation>
    <scope>NUCLEOTIDE SEQUENCE [LARGE SCALE GENOMIC DNA]</scope>
    <source>
        <strain evidence="2 3">SEMIA 4060</strain>
    </source>
</reference>
<sequence>MAISISADRKYSALLSKNGSNSKASKQPSIYDVFPRSPGLGGTAQASNPPGANQQPAISQPEIATNGFMASLKAKLSETTDDPESYLRSQSMLSALKAGKLTVTDATQGKEIMAWDKDSKAKPTKADNISKSDWTTFLNDHLKRDDHGAFQKTADGSYVDKHPDEKAYFGRVAGKYYYVTWPSDKTST</sequence>
<dbReference type="AlphaFoldDB" id="A0A7X0MG96"/>
<feature type="region of interest" description="Disordered" evidence="1">
    <location>
        <begin position="16"/>
        <end position="63"/>
    </location>
</feature>
<name>A0A7X0MG96_9HYPH</name>
<gene>
    <name evidence="2" type="ORF">GGD46_006603</name>
</gene>
<evidence type="ECO:0000313" key="3">
    <source>
        <dbReference type="Proteomes" id="UP000565576"/>
    </source>
</evidence>